<evidence type="ECO:0000313" key="2">
    <source>
        <dbReference type="EMBL" id="EKD16189.1"/>
    </source>
</evidence>
<sequence>MKATTLISLLLLAVSICLVSAASELSQGVKARQVIDTTLTVPGCAGGPDCTAAATYWSDCQLAYTVDMPLDPSSFARSCLCPPSRAMPSHPDWFSRLKSCIICIEMVVGNQGPGQPFYMQVDALTGSSSSSVGFCKNTLNTVDFTRKIKEVANAKHFPLTLPEAVLPDKKRRDVTQATIANETLIRTASASRSHRSSNHTRPHPIFNFTHPSTLVTVSQPPCLPHVGTLSQLDSRPTSMESLVEITWSTVPSFSAIPMPTSTSVSLVEITWSTVPSFSASPFPTPTSESLVEITWSTVPSFSASPFPTPTSESLVEITWSTVPSFSATPMPTSTSKSLDVFKSEPGTGVQLRPRLSKRHYPYMLLGSPENHLVRSCVSSNICHKAGFIYTSSMANNRTWFMLCDLHYKEWLESAKVCTRCIARSLPQPFYRLPLPEMVVSSLVQYCSNKTDEVVPAGKPSREDRLHENGTQISHIYSAPVLFFNMTLFSSGRARAIDRSTCMVCIESSGTWISLQPRASLLLLSSAYTVILRYAEVRCGLSRQEKSLSLSRCEFDLVRDPSHGAR</sequence>
<evidence type="ECO:0000313" key="3">
    <source>
        <dbReference type="Proteomes" id="UP000006753"/>
    </source>
</evidence>
<dbReference type="GeneID" id="18761418"/>
<reference evidence="2 3" key="1">
    <citation type="journal article" date="2012" name="BMC Genomics">
        <title>Sequencing the genome of Marssonina brunnea reveals fungus-poplar co-evolution.</title>
        <authorList>
            <person name="Zhu S."/>
            <person name="Cao Y.-Z."/>
            <person name="Jiang C."/>
            <person name="Tan B.-Y."/>
            <person name="Wang Z."/>
            <person name="Feng S."/>
            <person name="Zhang L."/>
            <person name="Su X.-H."/>
            <person name="Brejova B."/>
            <person name="Vinar T."/>
            <person name="Xu M."/>
            <person name="Wang M.-X."/>
            <person name="Zhang S.-G."/>
            <person name="Huang M.-R."/>
            <person name="Wu R."/>
            <person name="Zhou Y."/>
        </authorList>
    </citation>
    <scope>NUCLEOTIDE SEQUENCE [LARGE SCALE GENOMIC DNA]</scope>
    <source>
        <strain evidence="2 3">MB_m1</strain>
    </source>
</reference>
<dbReference type="InParanoid" id="K1XU84"/>
<gene>
    <name evidence="2" type="ORF">MBM_05483</name>
</gene>
<feature type="chain" id="PRO_5003855630" evidence="1">
    <location>
        <begin position="22"/>
        <end position="565"/>
    </location>
</feature>
<keyword evidence="3" id="KW-1185">Reference proteome</keyword>
<keyword evidence="1" id="KW-0732">Signal</keyword>
<accession>K1XU84</accession>
<organism evidence="2 3">
    <name type="scientific">Marssonina brunnea f. sp. multigermtubi (strain MB_m1)</name>
    <name type="common">Marssonina leaf spot fungus</name>
    <dbReference type="NCBI Taxonomy" id="1072389"/>
    <lineage>
        <taxon>Eukaryota</taxon>
        <taxon>Fungi</taxon>
        <taxon>Dikarya</taxon>
        <taxon>Ascomycota</taxon>
        <taxon>Pezizomycotina</taxon>
        <taxon>Leotiomycetes</taxon>
        <taxon>Helotiales</taxon>
        <taxon>Drepanopezizaceae</taxon>
        <taxon>Drepanopeziza</taxon>
    </lineage>
</organism>
<dbReference type="OrthoDB" id="3550211at2759"/>
<dbReference type="KEGG" id="mbe:MBM_05483"/>
<dbReference type="HOGENOM" id="CLU_482385_0_0_1"/>
<evidence type="ECO:0000256" key="1">
    <source>
        <dbReference type="SAM" id="SignalP"/>
    </source>
</evidence>
<feature type="signal peptide" evidence="1">
    <location>
        <begin position="1"/>
        <end position="21"/>
    </location>
</feature>
<dbReference type="EMBL" id="JH921439">
    <property type="protein sequence ID" value="EKD16189.1"/>
    <property type="molecule type" value="Genomic_DNA"/>
</dbReference>
<name>K1XU84_MARBU</name>
<proteinExistence type="predicted"/>
<protein>
    <submittedName>
        <fullName evidence="2">Uncharacterized protein</fullName>
    </submittedName>
</protein>
<dbReference type="AlphaFoldDB" id="K1XU84"/>
<dbReference type="Proteomes" id="UP000006753">
    <property type="component" value="Unassembled WGS sequence"/>
</dbReference>